<dbReference type="Proteomes" id="UP000539372">
    <property type="component" value="Unassembled WGS sequence"/>
</dbReference>
<dbReference type="PANTHER" id="PTHR11102:SF160">
    <property type="entry name" value="ERAD-ASSOCIATED E3 UBIQUITIN-PROTEIN LIGASE COMPONENT HRD3"/>
    <property type="match status" value="1"/>
</dbReference>
<dbReference type="Gene3D" id="1.25.40.10">
    <property type="entry name" value="Tetratricopeptide repeat domain"/>
    <property type="match status" value="2"/>
</dbReference>
<dbReference type="SMART" id="SM00671">
    <property type="entry name" value="SEL1"/>
    <property type="match status" value="4"/>
</dbReference>
<proteinExistence type="predicted"/>
<evidence type="ECO:0000313" key="1">
    <source>
        <dbReference type="EMBL" id="NMM44714.1"/>
    </source>
</evidence>
<dbReference type="InterPro" id="IPR011990">
    <property type="entry name" value="TPR-like_helical_dom_sf"/>
</dbReference>
<keyword evidence="2" id="KW-1185">Reference proteome</keyword>
<dbReference type="AlphaFoldDB" id="A0A7Y0E012"/>
<dbReference type="RefSeq" id="WP_169625115.1">
    <property type="nucleotide sequence ID" value="NZ_JABBNT010000003.1"/>
</dbReference>
<protein>
    <submittedName>
        <fullName evidence="1">Sel1 repeat family protein</fullName>
    </submittedName>
</protein>
<dbReference type="InterPro" id="IPR006597">
    <property type="entry name" value="Sel1-like"/>
</dbReference>
<dbReference type="Pfam" id="PF08238">
    <property type="entry name" value="Sel1"/>
    <property type="match status" value="4"/>
</dbReference>
<accession>A0A7Y0E012</accession>
<dbReference type="EMBL" id="JABBNT010000003">
    <property type="protein sequence ID" value="NMM44714.1"/>
    <property type="molecule type" value="Genomic_DNA"/>
</dbReference>
<dbReference type="PANTHER" id="PTHR11102">
    <property type="entry name" value="SEL-1-LIKE PROTEIN"/>
    <property type="match status" value="1"/>
</dbReference>
<gene>
    <name evidence="1" type="ORF">HH303_09510</name>
</gene>
<evidence type="ECO:0000313" key="2">
    <source>
        <dbReference type="Proteomes" id="UP000539372"/>
    </source>
</evidence>
<comment type="caution">
    <text evidence="1">The sequence shown here is derived from an EMBL/GenBank/DDBJ whole genome shotgun (WGS) entry which is preliminary data.</text>
</comment>
<organism evidence="1 2">
    <name type="scientific">Pacificispira spongiicola</name>
    <dbReference type="NCBI Taxonomy" id="2729598"/>
    <lineage>
        <taxon>Bacteria</taxon>
        <taxon>Pseudomonadati</taxon>
        <taxon>Pseudomonadota</taxon>
        <taxon>Alphaproteobacteria</taxon>
        <taxon>Rhodospirillales</taxon>
        <taxon>Rhodospirillaceae</taxon>
        <taxon>Pacificispira</taxon>
    </lineage>
</organism>
<sequence>MTAIRLTIALILSVWVGIFAVVPVWAQDWTAIRAAAETGDAQAQYKLARAFESGKGQVQDDFEAVRWLRAAAENGHPAAALDLGWMLANGYGVAKDGEQAYFWFLKAEALGAEGAVAQRTAMAATLEPDIRQRIAQDAGIVPGSLSGVAATGAASETGIGDPVLLPEDTYEAVRDRLNAGAGLDQLAKLRLLAEDGDARARNLYGLALRRSIDAADRSLGRQWLLLAAEDGLPAAQYNLASALLEDGDPRLGGSVDVAAVFAWLDRARSGSVPADPNDYTAIAAEFAARAGIRDPYRAAVQGSRGAFPELRELIRLKRQELTARQDLTRRLVSPPAATDSGQIETTIIE</sequence>
<reference evidence="1 2" key="1">
    <citation type="submission" date="2020-04" db="EMBL/GenBank/DDBJ databases">
        <title>Rhodospirillaceae bacterium KN72 isolated from deep sea.</title>
        <authorList>
            <person name="Zhang D.-C."/>
        </authorList>
    </citation>
    <scope>NUCLEOTIDE SEQUENCE [LARGE SCALE GENOMIC DNA]</scope>
    <source>
        <strain evidence="1 2">KN72</strain>
    </source>
</reference>
<dbReference type="InterPro" id="IPR050767">
    <property type="entry name" value="Sel1_AlgK"/>
</dbReference>
<name>A0A7Y0E012_9PROT</name>
<dbReference type="SUPFAM" id="SSF81901">
    <property type="entry name" value="HCP-like"/>
    <property type="match status" value="2"/>
</dbReference>